<dbReference type="eggNOG" id="arCOG11019">
    <property type="taxonomic scope" value="Archaea"/>
</dbReference>
<accession>Q0W6X7</accession>
<evidence type="ECO:0000313" key="2">
    <source>
        <dbReference type="Proteomes" id="UP000000663"/>
    </source>
</evidence>
<proteinExistence type="predicted"/>
<reference evidence="1 2" key="1">
    <citation type="journal article" date="2006" name="Science">
        <title>Genome of rice cluster I archaea -- the key methane producers in the rice rhizosphere.</title>
        <authorList>
            <person name="Erkel C."/>
            <person name="Kube M."/>
            <person name="Reinhardt R."/>
            <person name="Liesack W."/>
        </authorList>
    </citation>
    <scope>NUCLEOTIDE SEQUENCE [LARGE SCALE GENOMIC DNA]</scope>
    <source>
        <strain evidence="2">DSM 22066 / NBRC 105507 / MRE50</strain>
    </source>
</reference>
<protein>
    <submittedName>
        <fullName evidence="1">Uncharacterized protein</fullName>
    </submittedName>
</protein>
<keyword evidence="2" id="KW-1185">Reference proteome</keyword>
<dbReference type="AlphaFoldDB" id="Q0W6X7"/>
<organism evidence="1 2">
    <name type="scientific">Methanocella arvoryzae (strain DSM 22066 / NBRC 105507 / MRE50)</name>
    <dbReference type="NCBI Taxonomy" id="351160"/>
    <lineage>
        <taxon>Archaea</taxon>
        <taxon>Methanobacteriati</taxon>
        <taxon>Methanobacteriota</taxon>
        <taxon>Stenosarchaea group</taxon>
        <taxon>Methanomicrobia</taxon>
        <taxon>Methanocellales</taxon>
        <taxon>Methanocellaceae</taxon>
        <taxon>Methanocella</taxon>
    </lineage>
</organism>
<dbReference type="KEGG" id="rci:RCIX429"/>
<gene>
    <name evidence="1" type="ORF">RCIX429</name>
</gene>
<dbReference type="GeneID" id="5145093"/>
<dbReference type="EMBL" id="AM114193">
    <property type="protein sequence ID" value="CAJ35866.1"/>
    <property type="molecule type" value="Genomic_DNA"/>
</dbReference>
<evidence type="ECO:0000313" key="1">
    <source>
        <dbReference type="EMBL" id="CAJ35866.1"/>
    </source>
</evidence>
<name>Q0W6X7_METAR</name>
<dbReference type="Proteomes" id="UP000000663">
    <property type="component" value="Chromosome"/>
</dbReference>
<dbReference type="RefSeq" id="WP_012036636.1">
    <property type="nucleotide sequence ID" value="NC_009464.1"/>
</dbReference>
<sequence>MNIQEKDLRSGIEFFSDVYLVGTIPPNSQVSYQFTTPEHREAYSVTADIKVYWGEHAEFNSTYKKPFTLVGLP</sequence>